<sequence>MGHDPHRKRAAARRGRHPAAATSAAAAGAADALLSAPPGQPTSDDDGAAASRAASDAAAAAAGRYRLPHGVAVGSRAGGGGGGGGGGEAFGMYMAEDYADLFADDAIPGLPVGPAAPPPARSAAEILAAMATLAPTVSAALPSPSAMEAAAQQADSDPPSWGKEPPSTADKGNARQYASGRALLHGAGGTSSTGGDPAGGGGGGEAGRNSAGPGKDPASRRRGENSSGGTGDTVPAGAPNAYGELPTGASRPDA</sequence>
<name>A0A835YDC8_9CHLO</name>
<comment type="caution">
    <text evidence="2">The sequence shown here is derived from an EMBL/GenBank/DDBJ whole genome shotgun (WGS) entry which is preliminary data.</text>
</comment>
<organism evidence="2 3">
    <name type="scientific">Edaphochlamys debaryana</name>
    <dbReference type="NCBI Taxonomy" id="47281"/>
    <lineage>
        <taxon>Eukaryota</taxon>
        <taxon>Viridiplantae</taxon>
        <taxon>Chlorophyta</taxon>
        <taxon>core chlorophytes</taxon>
        <taxon>Chlorophyceae</taxon>
        <taxon>CS clade</taxon>
        <taxon>Chlamydomonadales</taxon>
        <taxon>Chlamydomonadales incertae sedis</taxon>
        <taxon>Edaphochlamys</taxon>
    </lineage>
</organism>
<keyword evidence="3" id="KW-1185">Reference proteome</keyword>
<feature type="compositionally biased region" description="Low complexity" evidence="1">
    <location>
        <begin position="18"/>
        <end position="37"/>
    </location>
</feature>
<gene>
    <name evidence="2" type="ORF">HYH03_002573</name>
</gene>
<feature type="region of interest" description="Disordered" evidence="1">
    <location>
        <begin position="144"/>
        <end position="254"/>
    </location>
</feature>
<feature type="compositionally biased region" description="Basic residues" evidence="1">
    <location>
        <begin position="1"/>
        <end position="17"/>
    </location>
</feature>
<dbReference type="EMBL" id="JAEHOE010000006">
    <property type="protein sequence ID" value="KAG2499634.1"/>
    <property type="molecule type" value="Genomic_DNA"/>
</dbReference>
<dbReference type="Proteomes" id="UP000612055">
    <property type="component" value="Unassembled WGS sequence"/>
</dbReference>
<proteinExistence type="predicted"/>
<evidence type="ECO:0000313" key="3">
    <source>
        <dbReference type="Proteomes" id="UP000612055"/>
    </source>
</evidence>
<reference evidence="2" key="1">
    <citation type="journal article" date="2020" name="bioRxiv">
        <title>Comparative genomics of Chlamydomonas.</title>
        <authorList>
            <person name="Craig R.J."/>
            <person name="Hasan A.R."/>
            <person name="Ness R.W."/>
            <person name="Keightley P.D."/>
        </authorList>
    </citation>
    <scope>NUCLEOTIDE SEQUENCE</scope>
    <source>
        <strain evidence="2">CCAP 11/70</strain>
    </source>
</reference>
<dbReference type="AlphaFoldDB" id="A0A835YDC8"/>
<protein>
    <submittedName>
        <fullName evidence="2">Uncharacterized protein</fullName>
    </submittedName>
</protein>
<feature type="compositionally biased region" description="Gly residues" evidence="1">
    <location>
        <begin position="186"/>
        <end position="206"/>
    </location>
</feature>
<accession>A0A835YDC8</accession>
<evidence type="ECO:0000313" key="2">
    <source>
        <dbReference type="EMBL" id="KAG2499634.1"/>
    </source>
</evidence>
<feature type="region of interest" description="Disordered" evidence="1">
    <location>
        <begin position="1"/>
        <end position="55"/>
    </location>
</feature>
<evidence type="ECO:0000256" key="1">
    <source>
        <dbReference type="SAM" id="MobiDB-lite"/>
    </source>
</evidence>